<accession>A0ACD3AF40</accession>
<organism evidence="1 2">
    <name type="scientific">Pluteus cervinus</name>
    <dbReference type="NCBI Taxonomy" id="181527"/>
    <lineage>
        <taxon>Eukaryota</taxon>
        <taxon>Fungi</taxon>
        <taxon>Dikarya</taxon>
        <taxon>Basidiomycota</taxon>
        <taxon>Agaricomycotina</taxon>
        <taxon>Agaricomycetes</taxon>
        <taxon>Agaricomycetidae</taxon>
        <taxon>Agaricales</taxon>
        <taxon>Pluteineae</taxon>
        <taxon>Pluteaceae</taxon>
        <taxon>Pluteus</taxon>
    </lineage>
</organism>
<dbReference type="EMBL" id="ML208484">
    <property type="protein sequence ID" value="TFK64224.1"/>
    <property type="molecule type" value="Genomic_DNA"/>
</dbReference>
<name>A0ACD3AF40_9AGAR</name>
<evidence type="ECO:0000313" key="2">
    <source>
        <dbReference type="Proteomes" id="UP000308600"/>
    </source>
</evidence>
<reference evidence="1 2" key="1">
    <citation type="journal article" date="2019" name="Nat. Ecol. Evol.">
        <title>Megaphylogeny resolves global patterns of mushroom evolution.</title>
        <authorList>
            <person name="Varga T."/>
            <person name="Krizsan K."/>
            <person name="Foldi C."/>
            <person name="Dima B."/>
            <person name="Sanchez-Garcia M."/>
            <person name="Sanchez-Ramirez S."/>
            <person name="Szollosi G.J."/>
            <person name="Szarkandi J.G."/>
            <person name="Papp V."/>
            <person name="Albert L."/>
            <person name="Andreopoulos W."/>
            <person name="Angelini C."/>
            <person name="Antonin V."/>
            <person name="Barry K.W."/>
            <person name="Bougher N.L."/>
            <person name="Buchanan P."/>
            <person name="Buyck B."/>
            <person name="Bense V."/>
            <person name="Catcheside P."/>
            <person name="Chovatia M."/>
            <person name="Cooper J."/>
            <person name="Damon W."/>
            <person name="Desjardin D."/>
            <person name="Finy P."/>
            <person name="Geml J."/>
            <person name="Haridas S."/>
            <person name="Hughes K."/>
            <person name="Justo A."/>
            <person name="Karasinski D."/>
            <person name="Kautmanova I."/>
            <person name="Kiss B."/>
            <person name="Kocsube S."/>
            <person name="Kotiranta H."/>
            <person name="LaButti K.M."/>
            <person name="Lechner B.E."/>
            <person name="Liimatainen K."/>
            <person name="Lipzen A."/>
            <person name="Lukacs Z."/>
            <person name="Mihaltcheva S."/>
            <person name="Morgado L.N."/>
            <person name="Niskanen T."/>
            <person name="Noordeloos M.E."/>
            <person name="Ohm R.A."/>
            <person name="Ortiz-Santana B."/>
            <person name="Ovrebo C."/>
            <person name="Racz N."/>
            <person name="Riley R."/>
            <person name="Savchenko A."/>
            <person name="Shiryaev A."/>
            <person name="Soop K."/>
            <person name="Spirin V."/>
            <person name="Szebenyi C."/>
            <person name="Tomsovsky M."/>
            <person name="Tulloss R.E."/>
            <person name="Uehling J."/>
            <person name="Grigoriev I.V."/>
            <person name="Vagvolgyi C."/>
            <person name="Papp T."/>
            <person name="Martin F.M."/>
            <person name="Miettinen O."/>
            <person name="Hibbett D.S."/>
            <person name="Nagy L.G."/>
        </authorList>
    </citation>
    <scope>NUCLEOTIDE SEQUENCE [LARGE SCALE GENOMIC DNA]</scope>
    <source>
        <strain evidence="1 2">NL-1719</strain>
    </source>
</reference>
<evidence type="ECO:0000313" key="1">
    <source>
        <dbReference type="EMBL" id="TFK64224.1"/>
    </source>
</evidence>
<protein>
    <submittedName>
        <fullName evidence="1">Uncharacterized protein</fullName>
    </submittedName>
</protein>
<gene>
    <name evidence="1" type="ORF">BDN72DRAFT_963364</name>
</gene>
<proteinExistence type="predicted"/>
<keyword evidence="2" id="KW-1185">Reference proteome</keyword>
<sequence>MADSGVAVFSSIYGRGLRHLPSDSNGYVFLHLDYMLIVDVNTPPHGCIEELNTGKPDINAGSGGKYVWLLPKGTDNREQAGNYLHIQITEDAIQGRNDLAAGADGQFRYLRVLLDEQGRVKITKVALYRKSNGEGKVTLDDAARFGFNRGSTNINEGRDGDYLHLIYSVSN</sequence>
<dbReference type="Proteomes" id="UP000308600">
    <property type="component" value="Unassembled WGS sequence"/>
</dbReference>